<gene>
    <name evidence="7" type="ORF">REIFOR_00607</name>
</gene>
<dbReference type="PANTHER" id="PTHR43785:SF12">
    <property type="entry name" value="TYPE-1 GLUTAMINE SYNTHETASE 2"/>
    <property type="match status" value="1"/>
</dbReference>
<keyword evidence="8" id="KW-1185">Reference proteome</keyword>
<evidence type="ECO:0000313" key="8">
    <source>
        <dbReference type="Proteomes" id="UP000229757"/>
    </source>
</evidence>
<dbReference type="EMBL" id="CP011797">
    <property type="protein sequence ID" value="ATX75775.1"/>
    <property type="molecule type" value="Genomic_DNA"/>
</dbReference>
<dbReference type="GO" id="GO:0004356">
    <property type="term" value="F:glutamine synthetase activity"/>
    <property type="evidence" value="ECO:0007669"/>
    <property type="project" value="InterPro"/>
</dbReference>
<evidence type="ECO:0000259" key="6">
    <source>
        <dbReference type="PROSITE" id="PS51987"/>
    </source>
</evidence>
<evidence type="ECO:0000256" key="1">
    <source>
        <dbReference type="ARBA" id="ARBA00001946"/>
    </source>
</evidence>
<dbReference type="Proteomes" id="UP000229757">
    <property type="component" value="Chromosome"/>
</dbReference>
<dbReference type="SUPFAM" id="SSF55931">
    <property type="entry name" value="Glutamine synthetase/guanido kinase"/>
    <property type="match status" value="1"/>
</dbReference>
<dbReference type="SUPFAM" id="SSF54368">
    <property type="entry name" value="Glutamine synthetase, N-terminal domain"/>
    <property type="match status" value="1"/>
</dbReference>
<evidence type="ECO:0000256" key="5">
    <source>
        <dbReference type="RuleBase" id="RU000384"/>
    </source>
</evidence>
<reference evidence="7 8" key="1">
    <citation type="journal article" date="2017" name="Environ. Microbiol.">
        <title>Genomic and physiological analyses of 'Reinekea forsetii' reveal a versatile opportunistic lifestyle during spring algae blooms.</title>
        <authorList>
            <person name="Avci B."/>
            <person name="Hahnke R.L."/>
            <person name="Chafee M."/>
            <person name="Fischer T."/>
            <person name="Gruber-Vodicka H."/>
            <person name="Tegetmeyer H.E."/>
            <person name="Harder J."/>
            <person name="Fuchs B.M."/>
            <person name="Amann R.I."/>
            <person name="Teeling H."/>
        </authorList>
    </citation>
    <scope>NUCLEOTIDE SEQUENCE [LARGE SCALE GENOMIC DNA]</scope>
    <source>
        <strain evidence="7 8">Hel1_31_D35</strain>
    </source>
</reference>
<evidence type="ECO:0000256" key="2">
    <source>
        <dbReference type="ARBA" id="ARBA00022598"/>
    </source>
</evidence>
<proteinExistence type="inferred from homology"/>
<name>A0A2K8KLM2_9GAMM</name>
<dbReference type="PROSITE" id="PS51987">
    <property type="entry name" value="GS_CATALYTIC"/>
    <property type="match status" value="1"/>
</dbReference>
<dbReference type="RefSeq" id="WP_100256159.1">
    <property type="nucleotide sequence ID" value="NZ_CP011797.1"/>
</dbReference>
<feature type="domain" description="GS catalytic" evidence="6">
    <location>
        <begin position="118"/>
        <end position="453"/>
    </location>
</feature>
<comment type="cofactor">
    <cofactor evidence="1">
        <name>Mg(2+)</name>
        <dbReference type="ChEBI" id="CHEBI:18420"/>
    </cofactor>
</comment>
<dbReference type="InterPro" id="IPR008146">
    <property type="entry name" value="Gln_synth_cat_dom"/>
</dbReference>
<dbReference type="PROSITE" id="PS00181">
    <property type="entry name" value="GLNA_ATP"/>
    <property type="match status" value="1"/>
</dbReference>
<comment type="similarity">
    <text evidence="4 5">Belongs to the glutamine synthetase family.</text>
</comment>
<dbReference type="AlphaFoldDB" id="A0A2K8KLM2"/>
<dbReference type="Pfam" id="PF00120">
    <property type="entry name" value="Gln-synt_C"/>
    <property type="match status" value="1"/>
</dbReference>
<dbReference type="InterPro" id="IPR036651">
    <property type="entry name" value="Gln_synt_N_sf"/>
</dbReference>
<dbReference type="GO" id="GO:0006542">
    <property type="term" value="P:glutamine biosynthetic process"/>
    <property type="evidence" value="ECO:0007669"/>
    <property type="project" value="InterPro"/>
</dbReference>
<dbReference type="InterPro" id="IPR027303">
    <property type="entry name" value="Gln_synth_gly_rich_site"/>
</dbReference>
<dbReference type="OrthoDB" id="9789509at2"/>
<accession>A0A2K8KLM2</accession>
<organism evidence="7 8">
    <name type="scientific">Reinekea forsetii</name>
    <dbReference type="NCBI Taxonomy" id="1336806"/>
    <lineage>
        <taxon>Bacteria</taxon>
        <taxon>Pseudomonadati</taxon>
        <taxon>Pseudomonadota</taxon>
        <taxon>Gammaproteobacteria</taxon>
        <taxon>Oceanospirillales</taxon>
        <taxon>Saccharospirillaceae</taxon>
        <taxon>Reinekea</taxon>
    </lineage>
</organism>
<dbReference type="KEGG" id="rfo:REIFOR_00607"/>
<keyword evidence="3" id="KW-0460">Magnesium</keyword>
<keyword evidence="2" id="KW-0436">Ligase</keyword>
<dbReference type="Gene3D" id="3.30.590.10">
    <property type="entry name" value="Glutamine synthetase/guanido kinase, catalytic domain"/>
    <property type="match status" value="1"/>
</dbReference>
<evidence type="ECO:0000256" key="4">
    <source>
        <dbReference type="PROSITE-ProRule" id="PRU01331"/>
    </source>
</evidence>
<dbReference type="PANTHER" id="PTHR43785">
    <property type="entry name" value="GAMMA-GLUTAMYLPUTRESCINE SYNTHETASE"/>
    <property type="match status" value="1"/>
</dbReference>
<dbReference type="SMART" id="SM01230">
    <property type="entry name" value="Gln-synt_C"/>
    <property type="match status" value="1"/>
</dbReference>
<dbReference type="InterPro" id="IPR014746">
    <property type="entry name" value="Gln_synth/guanido_kin_cat_dom"/>
</dbReference>
<evidence type="ECO:0000313" key="7">
    <source>
        <dbReference type="EMBL" id="ATX75775.1"/>
    </source>
</evidence>
<protein>
    <submittedName>
        <fullName evidence="7">Glutamine synthetase family protein</fullName>
    </submittedName>
</protein>
<dbReference type="Gene3D" id="3.10.20.70">
    <property type="entry name" value="Glutamine synthetase, N-terminal domain"/>
    <property type="match status" value="1"/>
</dbReference>
<dbReference type="GO" id="GO:0006598">
    <property type="term" value="P:polyamine catabolic process"/>
    <property type="evidence" value="ECO:0007669"/>
    <property type="project" value="TreeGrafter"/>
</dbReference>
<sequence length="453" mass="50802">MTVKEATDFLEAFPDVTTIELLICDLNGVLRGKRVERELLERVFTVGFYLPGSVMSLDASGSTVEDAGLGMEQGDRDRLCFPIAGTLSIVPWHELGDRAQVLCTMFEDDTDTPFFADPRQVLVQAVERFSQMGFEVGIAMELEFYLLDAIRDDDGHLQPPKPPGSSRRMRSNQVYSMDDLDEYDFFIRDVIDTARQQNIPADTVIAEYAPGQFEVNLNYGSDILQAVDHSVLLKRLIASVATKYKMEATFMAKPYIQEAGSGLHLHLSLLKDGVNIFAADDPTTNPYMRHAIGGLLDMADSTQGFLAPTINSFRRLAPDAFAPTTKTWGYDNRTVALRIPSGSIESTRIEHRMCGADTNPYLATAVLLAGVTEGIMNKIEPPMPIDGNAYEQDQPSVADNQRDALRNMEKDPRVNKWFGKDFVDVYQSCKWSELRMFEQQVTPMEYELLLPYI</sequence>
<evidence type="ECO:0000256" key="3">
    <source>
        <dbReference type="ARBA" id="ARBA00022842"/>
    </source>
</evidence>